<keyword evidence="2" id="KW-1185">Reference proteome</keyword>
<sequence length="101" mass="12502">MSANAMAIFPFIILQNKHQKTNPTLINHERIHLRQQLELLVLPFYLLYGLNYLLNLYRFKNHYLAYFNIRFEREAYANEQDLGYLKRRKFFSWWLYRAEKP</sequence>
<dbReference type="EMBL" id="WNXC01000005">
    <property type="protein sequence ID" value="MBB2150105.1"/>
    <property type="molecule type" value="Genomic_DNA"/>
</dbReference>
<evidence type="ECO:0000313" key="2">
    <source>
        <dbReference type="Proteomes" id="UP000636110"/>
    </source>
</evidence>
<evidence type="ECO:0000313" key="1">
    <source>
        <dbReference type="EMBL" id="MBB2150105.1"/>
    </source>
</evidence>
<comment type="caution">
    <text evidence="1">The sequence shown here is derived from an EMBL/GenBank/DDBJ whole genome shotgun (WGS) entry which is preliminary data.</text>
</comment>
<dbReference type="Proteomes" id="UP000636110">
    <property type="component" value="Unassembled WGS sequence"/>
</dbReference>
<protein>
    <recommendedName>
        <fullName evidence="3">DUF4157 domain-containing protein</fullName>
    </recommendedName>
</protein>
<proteinExistence type="predicted"/>
<gene>
    <name evidence="1" type="ORF">GM920_14480</name>
</gene>
<reference evidence="1 2" key="1">
    <citation type="submission" date="2019-11" db="EMBL/GenBank/DDBJ databases">
        <title>Description of Pedobacter sp. LMG 31462T.</title>
        <authorList>
            <person name="Carlier A."/>
            <person name="Qi S."/>
            <person name="Vandamme P."/>
        </authorList>
    </citation>
    <scope>NUCLEOTIDE SEQUENCE [LARGE SCALE GENOMIC DNA]</scope>
    <source>
        <strain evidence="1 2">LMG 31462</strain>
    </source>
</reference>
<evidence type="ECO:0008006" key="3">
    <source>
        <dbReference type="Google" id="ProtNLM"/>
    </source>
</evidence>
<name>A0ABR6EXU9_9SPHI</name>
<organism evidence="1 2">
    <name type="scientific">Pedobacter gandavensis</name>
    <dbReference type="NCBI Taxonomy" id="2679963"/>
    <lineage>
        <taxon>Bacteria</taxon>
        <taxon>Pseudomonadati</taxon>
        <taxon>Bacteroidota</taxon>
        <taxon>Sphingobacteriia</taxon>
        <taxon>Sphingobacteriales</taxon>
        <taxon>Sphingobacteriaceae</taxon>
        <taxon>Pedobacter</taxon>
    </lineage>
</organism>
<accession>A0ABR6EXU9</accession>